<dbReference type="FunFam" id="3.60.15.10:FF:000030">
    <property type="entry name" value="Metallo-beta-lactamase family protein"/>
    <property type="match status" value="1"/>
</dbReference>
<dbReference type="SMART" id="SM00849">
    <property type="entry name" value="Lactamase_B"/>
    <property type="match status" value="1"/>
</dbReference>
<dbReference type="EMBL" id="VOHS01000023">
    <property type="protein sequence ID" value="TWV98837.1"/>
    <property type="molecule type" value="Genomic_DNA"/>
</dbReference>
<feature type="domain" description="Rhodanese" evidence="2">
    <location>
        <begin position="362"/>
        <end position="442"/>
    </location>
</feature>
<dbReference type="InterPro" id="IPR036873">
    <property type="entry name" value="Rhodanese-like_dom_sf"/>
</dbReference>
<dbReference type="SUPFAM" id="SSF56281">
    <property type="entry name" value="Metallo-hydrolase/oxidoreductase"/>
    <property type="match status" value="1"/>
</dbReference>
<feature type="domain" description="Rhodanese" evidence="2">
    <location>
        <begin position="266"/>
        <end position="346"/>
    </location>
</feature>
<dbReference type="InterPro" id="IPR001763">
    <property type="entry name" value="Rhodanese-like_dom"/>
</dbReference>
<keyword evidence="1" id="KW-0479">Metal-binding</keyword>
<keyword evidence="4" id="KW-1185">Reference proteome</keyword>
<dbReference type="PANTHER" id="PTHR43084">
    <property type="entry name" value="PERSULFIDE DIOXYGENASE ETHE1"/>
    <property type="match status" value="1"/>
</dbReference>
<dbReference type="InterPro" id="IPR001279">
    <property type="entry name" value="Metallo-B-lactamas"/>
</dbReference>
<dbReference type="PANTHER" id="PTHR43084:SF1">
    <property type="entry name" value="PERSULFIDE DIOXYGENASE ETHE1, MITOCHONDRIAL"/>
    <property type="match status" value="1"/>
</dbReference>
<evidence type="ECO:0000256" key="1">
    <source>
        <dbReference type="ARBA" id="ARBA00022723"/>
    </source>
</evidence>
<dbReference type="Pfam" id="PF00581">
    <property type="entry name" value="Rhodanese"/>
    <property type="match status" value="2"/>
</dbReference>
<protein>
    <submittedName>
        <fullName evidence="3">MBL fold metallo-hydrolase</fullName>
    </submittedName>
</protein>
<evidence type="ECO:0000313" key="3">
    <source>
        <dbReference type="EMBL" id="TWV98837.1"/>
    </source>
</evidence>
<dbReference type="InterPro" id="IPR051682">
    <property type="entry name" value="Mito_Persulfide_Diox"/>
</dbReference>
<dbReference type="GO" id="GO:0070813">
    <property type="term" value="P:hydrogen sulfide metabolic process"/>
    <property type="evidence" value="ECO:0007669"/>
    <property type="project" value="TreeGrafter"/>
</dbReference>
<dbReference type="Gene3D" id="3.40.250.10">
    <property type="entry name" value="Rhodanese-like domain"/>
    <property type="match status" value="2"/>
</dbReference>
<accession>A0A5C6LQE6</accession>
<dbReference type="GO" id="GO:0006749">
    <property type="term" value="P:glutathione metabolic process"/>
    <property type="evidence" value="ECO:0007669"/>
    <property type="project" value="InterPro"/>
</dbReference>
<keyword evidence="3" id="KW-0378">Hydrolase</keyword>
<dbReference type="GO" id="GO:0046872">
    <property type="term" value="F:metal ion binding"/>
    <property type="evidence" value="ECO:0007669"/>
    <property type="project" value="UniProtKB-KW"/>
</dbReference>
<dbReference type="GO" id="GO:0050313">
    <property type="term" value="F:sulfur dioxygenase activity"/>
    <property type="evidence" value="ECO:0007669"/>
    <property type="project" value="InterPro"/>
</dbReference>
<dbReference type="SMART" id="SM00450">
    <property type="entry name" value="RHOD"/>
    <property type="match status" value="2"/>
</dbReference>
<reference evidence="3 4" key="1">
    <citation type="submission" date="2019-08" db="EMBL/GenBank/DDBJ databases">
        <title>Whole genome sequencing of chitin degrading bacteria Chitinophaga pinensis YS16.</title>
        <authorList>
            <person name="Singh R.P."/>
            <person name="Manchanda G."/>
            <person name="Maurya I.K."/>
            <person name="Joshi N.K."/>
            <person name="Srivastava A.K."/>
        </authorList>
    </citation>
    <scope>NUCLEOTIDE SEQUENCE [LARGE SCALE GENOMIC DNA]</scope>
    <source>
        <strain evidence="3 4">YS-16</strain>
    </source>
</reference>
<sequence>MKVKQFEDKSLAHYSYAILEPGSASIVLIDPARDPQPYLDYAAAQKAKIVAVIETHPHADFISSHAELQALTGADIYCSVHTDAAYTHKTFDEGQTINIGTMTLRVLNTPGHSPDSISIVLNNAGQDYAVFTGDTLFIGDCGRPDLRENAGNQKALRKELAGQMYHSLRDKLMSLANDVVVYPAHGAGTLCGKDLREAAQSTIGEEKQSNWSLQPMEEAEFISTLLKDQPFIPQYFGYDVDLNRKGAPALQGSLSAIPVLKPDPAFIPDEIVIDTRAAASFKAGHLPGSFNIMLEGKFETWLGAIVPPEDPFYLLAATQEQLQEAMERAARIGYEPFIKAGLLLHTGSEQQTPFDPVYFREHNADFTIIDVRNEPEVKKRQIFPHALHIPLPELRLRLKEIPLDKPIAVHCAGGYRSAAASSILEAALPDNLEITDIGEHIKEF</sequence>
<organism evidence="3 4">
    <name type="scientific">Chitinophaga pinensis</name>
    <dbReference type="NCBI Taxonomy" id="79329"/>
    <lineage>
        <taxon>Bacteria</taxon>
        <taxon>Pseudomonadati</taxon>
        <taxon>Bacteroidota</taxon>
        <taxon>Chitinophagia</taxon>
        <taxon>Chitinophagales</taxon>
        <taxon>Chitinophagaceae</taxon>
        <taxon>Chitinophaga</taxon>
    </lineage>
</organism>
<dbReference type="Proteomes" id="UP000318815">
    <property type="component" value="Unassembled WGS sequence"/>
</dbReference>
<name>A0A5C6LQE6_9BACT</name>
<proteinExistence type="predicted"/>
<dbReference type="OrthoDB" id="9784009at2"/>
<dbReference type="Gene3D" id="3.60.15.10">
    <property type="entry name" value="Ribonuclease Z/Hydroxyacylglutathione hydrolase-like"/>
    <property type="match status" value="1"/>
</dbReference>
<dbReference type="PROSITE" id="PS50206">
    <property type="entry name" value="RHODANESE_3"/>
    <property type="match status" value="2"/>
</dbReference>
<dbReference type="AlphaFoldDB" id="A0A5C6LQE6"/>
<comment type="caution">
    <text evidence="3">The sequence shown here is derived from an EMBL/GenBank/DDBJ whole genome shotgun (WGS) entry which is preliminary data.</text>
</comment>
<dbReference type="GO" id="GO:0016787">
    <property type="term" value="F:hydrolase activity"/>
    <property type="evidence" value="ECO:0007669"/>
    <property type="project" value="UniProtKB-KW"/>
</dbReference>
<evidence type="ECO:0000313" key="4">
    <source>
        <dbReference type="Proteomes" id="UP000318815"/>
    </source>
</evidence>
<dbReference type="RefSeq" id="WP_146306729.1">
    <property type="nucleotide sequence ID" value="NZ_VOHS01000023.1"/>
</dbReference>
<evidence type="ECO:0000259" key="2">
    <source>
        <dbReference type="PROSITE" id="PS50206"/>
    </source>
</evidence>
<dbReference type="SUPFAM" id="SSF52821">
    <property type="entry name" value="Rhodanese/Cell cycle control phosphatase"/>
    <property type="match status" value="2"/>
</dbReference>
<dbReference type="InterPro" id="IPR036866">
    <property type="entry name" value="RibonucZ/Hydroxyglut_hydro"/>
</dbReference>
<dbReference type="InterPro" id="IPR044528">
    <property type="entry name" value="POD-like_MBL-fold"/>
</dbReference>
<dbReference type="CDD" id="cd07724">
    <property type="entry name" value="POD-like_MBL-fold"/>
    <property type="match status" value="1"/>
</dbReference>
<gene>
    <name evidence="3" type="ORF">FEF09_19925</name>
</gene>
<dbReference type="Pfam" id="PF00753">
    <property type="entry name" value="Lactamase_B"/>
    <property type="match status" value="1"/>
</dbReference>